<comment type="domain">
    <text evidence="3">PH domain binds phospholipids including phosphatidic acid, phosphatidylinositol 3-phosphate, phosphatidylinositol 3,5-bisphosphate (PIP2) and phosphatidylinositol 3,4,5-trisphosphate (PIP3). May mediate protein binding to PIP2 or PIP3 containing membranes.</text>
</comment>
<keyword evidence="4" id="KW-0175">Coiled coil</keyword>
<dbReference type="GO" id="GO:0010008">
    <property type="term" value="C:endosome membrane"/>
    <property type="evidence" value="ECO:0007669"/>
    <property type="project" value="UniProtKB-SubCell"/>
</dbReference>
<dbReference type="InterPro" id="IPR045258">
    <property type="entry name" value="ACAP1/2/3-like"/>
</dbReference>
<keyword evidence="3" id="KW-0677">Repeat</keyword>
<feature type="coiled-coil region" evidence="4">
    <location>
        <begin position="21"/>
        <end position="48"/>
    </location>
</feature>
<dbReference type="Proteomes" id="UP000265000">
    <property type="component" value="Unplaced"/>
</dbReference>
<keyword evidence="3" id="KW-0343">GTPase activation</keyword>
<dbReference type="GeneTree" id="ENSGT00940000160289"/>
<keyword evidence="3" id="KW-0040">ANK repeat</keyword>
<protein>
    <recommendedName>
        <fullName evidence="3">Arf-GAP with coiled-coil, ANK repeat and PH domain-containing protein</fullName>
        <shortName evidence="3">Cnt-b</shortName>
    </recommendedName>
    <alternativeName>
        <fullName evidence="3">Centaurin-beta</fullName>
    </alternativeName>
</protein>
<dbReference type="Pfam" id="PF16746">
    <property type="entry name" value="BAR_3"/>
    <property type="match status" value="1"/>
</dbReference>
<dbReference type="GO" id="GO:0005096">
    <property type="term" value="F:GTPase activator activity"/>
    <property type="evidence" value="ECO:0007669"/>
    <property type="project" value="UniProtKB-KW"/>
</dbReference>
<evidence type="ECO:0000313" key="6">
    <source>
        <dbReference type="Ensembl" id="ENSFHEP00000021714.1"/>
    </source>
</evidence>
<dbReference type="Gene3D" id="1.20.1270.60">
    <property type="entry name" value="Arfaptin homology (AH) domain/BAR domain"/>
    <property type="match status" value="1"/>
</dbReference>
<keyword evidence="3" id="KW-0967">Endosome</keyword>
<evidence type="ECO:0000313" key="7">
    <source>
        <dbReference type="Proteomes" id="UP000265000"/>
    </source>
</evidence>
<evidence type="ECO:0000256" key="4">
    <source>
        <dbReference type="SAM" id="Coils"/>
    </source>
</evidence>
<evidence type="ECO:0000256" key="3">
    <source>
        <dbReference type="RuleBase" id="RU369028"/>
    </source>
</evidence>
<keyword evidence="7" id="KW-1185">Reference proteome</keyword>
<comment type="activity regulation">
    <text evidence="3">GAP activity stimulated by phosphatidylinositol 4,5-bisphosphate (PIP2) and phosphatidic acid.</text>
</comment>
<dbReference type="GO" id="GO:0008270">
    <property type="term" value="F:zinc ion binding"/>
    <property type="evidence" value="ECO:0007669"/>
    <property type="project" value="UniProtKB-KW"/>
</dbReference>
<dbReference type="STRING" id="8078.ENSFHEP00000021714"/>
<dbReference type="Ensembl" id="ENSFHET00000014777.1">
    <property type="protein sequence ID" value="ENSFHEP00000021714.1"/>
    <property type="gene ID" value="ENSFHEG00000001642.1"/>
</dbReference>
<keyword evidence="2 3" id="KW-0862">Zinc</keyword>
<comment type="subcellular location">
    <subcellularLocation>
        <location evidence="3">Endosome membrane</location>
        <topology evidence="3">Peripheral membrane protein</topology>
    </subcellularLocation>
</comment>
<proteinExistence type="predicted"/>
<reference evidence="6" key="1">
    <citation type="submission" date="2025-08" db="UniProtKB">
        <authorList>
            <consortium name="Ensembl"/>
        </authorList>
    </citation>
    <scope>IDENTIFICATION</scope>
</reference>
<evidence type="ECO:0000259" key="5">
    <source>
        <dbReference type="Pfam" id="PF16746"/>
    </source>
</evidence>
<comment type="function">
    <text evidence="3">GTPase-activating protein for the ADP ribosylation factor family.</text>
</comment>
<dbReference type="PANTHER" id="PTHR23180:SF197">
    <property type="entry name" value="ARF-GAP WITH COILED-COIL, ANK REPEAT AND PH DOMAIN-CONTAINING PROTEIN 1"/>
    <property type="match status" value="1"/>
</dbReference>
<feature type="domain" description="BAR" evidence="5">
    <location>
        <begin position="5"/>
        <end position="92"/>
    </location>
</feature>
<organism evidence="6 7">
    <name type="scientific">Fundulus heteroclitus</name>
    <name type="common">Killifish</name>
    <name type="synonym">Mummichog</name>
    <dbReference type="NCBI Taxonomy" id="8078"/>
    <lineage>
        <taxon>Eukaryota</taxon>
        <taxon>Metazoa</taxon>
        <taxon>Chordata</taxon>
        <taxon>Craniata</taxon>
        <taxon>Vertebrata</taxon>
        <taxon>Euteleostomi</taxon>
        <taxon>Actinopterygii</taxon>
        <taxon>Neopterygii</taxon>
        <taxon>Teleostei</taxon>
        <taxon>Neoteleostei</taxon>
        <taxon>Acanthomorphata</taxon>
        <taxon>Ovalentaria</taxon>
        <taxon>Atherinomorphae</taxon>
        <taxon>Cyprinodontiformes</taxon>
        <taxon>Fundulidae</taxon>
        <taxon>Fundulus</taxon>
    </lineage>
</organism>
<name>A0A3Q2Q6B3_FUNHE</name>
<evidence type="ECO:0000256" key="2">
    <source>
        <dbReference type="ARBA" id="ARBA00022833"/>
    </source>
</evidence>
<dbReference type="InterPro" id="IPR027267">
    <property type="entry name" value="AH/BAR_dom_sf"/>
</dbReference>
<evidence type="ECO:0000256" key="1">
    <source>
        <dbReference type="ARBA" id="ARBA00022723"/>
    </source>
</evidence>
<reference evidence="6" key="2">
    <citation type="submission" date="2025-09" db="UniProtKB">
        <authorList>
            <consortium name="Ensembl"/>
        </authorList>
    </citation>
    <scope>IDENTIFICATION</scope>
</reference>
<dbReference type="PANTHER" id="PTHR23180">
    <property type="entry name" value="CENTAURIN/ARF"/>
    <property type="match status" value="1"/>
</dbReference>
<keyword evidence="3" id="KW-0863">Zinc-finger</keyword>
<accession>A0A3Q2Q6B3</accession>
<sequence>MTVKLDFEECLKDSPRFRAEIEDVQNDVSELETRLDKLVKQCHAMLEAGRVYCQSSKSFVNGLRELRHQWSTETMMEECLDKFSKKLSVILDAQGVSPDARLVSFCLHNFFIPVMAAISCSMWSSRQL</sequence>
<dbReference type="InterPro" id="IPR004148">
    <property type="entry name" value="BAR_dom"/>
</dbReference>
<dbReference type="SUPFAM" id="SSF103657">
    <property type="entry name" value="BAR/IMD domain-like"/>
    <property type="match status" value="1"/>
</dbReference>
<dbReference type="AlphaFoldDB" id="A0A3Q2Q6B3"/>
<comment type="domain">
    <text evidence="3">The BAR domain mediates homodimerization, it can neither bind membrane nor impart curvature, but instead requires the neighboring PH domain to achieve these functions.</text>
</comment>
<keyword evidence="1 3" id="KW-0479">Metal-binding</keyword>